<evidence type="ECO:0000256" key="5">
    <source>
        <dbReference type="ARBA" id="ARBA00021843"/>
    </source>
</evidence>
<dbReference type="NCBIfam" id="TIGR01249">
    <property type="entry name" value="pro_imino_pep_1"/>
    <property type="match status" value="1"/>
</dbReference>
<evidence type="ECO:0000256" key="7">
    <source>
        <dbReference type="ARBA" id="ARBA00022490"/>
    </source>
</evidence>
<keyword evidence="16" id="KW-1185">Reference proteome</keyword>
<dbReference type="PRINTS" id="PR00111">
    <property type="entry name" value="ABHYDROLASE"/>
</dbReference>
<reference evidence="15 16" key="1">
    <citation type="journal article" date="2012" name="J. Bacteriol.">
        <title>Genome sequence of benzo(a)pyrene-degrading bacterium Novosphingobium pentaromativorans US6-1.</title>
        <authorList>
            <person name="Luo Y.R."/>
            <person name="Kang S.G."/>
            <person name="Kim S.J."/>
            <person name="Kim M.R."/>
            <person name="Li N."/>
            <person name="Lee J.H."/>
            <person name="Kwon K.K."/>
        </authorList>
    </citation>
    <scope>NUCLEOTIDE SEQUENCE [LARGE SCALE GENOMIC DNA]</scope>
    <source>
        <strain evidence="15 16">US6-1</strain>
    </source>
</reference>
<evidence type="ECO:0000256" key="10">
    <source>
        <dbReference type="ARBA" id="ARBA00029605"/>
    </source>
</evidence>
<evidence type="ECO:0000256" key="8">
    <source>
        <dbReference type="ARBA" id="ARBA00022670"/>
    </source>
</evidence>
<proteinExistence type="inferred from homology"/>
<evidence type="ECO:0000256" key="1">
    <source>
        <dbReference type="ARBA" id="ARBA00001585"/>
    </source>
</evidence>
<gene>
    <name evidence="15" type="ORF">NSU_2844</name>
</gene>
<dbReference type="GO" id="GO:0004177">
    <property type="term" value="F:aminopeptidase activity"/>
    <property type="evidence" value="ECO:0007669"/>
    <property type="project" value="UniProtKB-UniRule"/>
</dbReference>
<evidence type="ECO:0000313" key="16">
    <source>
        <dbReference type="Proteomes" id="UP000004030"/>
    </source>
</evidence>
<protein>
    <recommendedName>
        <fullName evidence="5 11">Proline iminopeptidase</fullName>
        <shortName evidence="11">PIP</shortName>
        <ecNumber evidence="4 11">3.4.11.5</ecNumber>
    </recommendedName>
    <alternativeName>
        <fullName evidence="10 11">Prolyl aminopeptidase</fullName>
    </alternativeName>
</protein>
<comment type="caution">
    <text evidence="15">The sequence shown here is derived from an EMBL/GenBank/DDBJ whole genome shotgun (WGS) entry which is preliminary data.</text>
</comment>
<accession>G6EES3</accession>
<keyword evidence="8 11" id="KW-0645">Protease</keyword>
<comment type="similarity">
    <text evidence="3 11 13">Belongs to the peptidase S33 family.</text>
</comment>
<evidence type="ECO:0000256" key="3">
    <source>
        <dbReference type="ARBA" id="ARBA00010088"/>
    </source>
</evidence>
<dbReference type="MEROPS" id="S33.001"/>
<dbReference type="Pfam" id="PF00561">
    <property type="entry name" value="Abhydrolase_1"/>
    <property type="match status" value="1"/>
</dbReference>
<comment type="catalytic activity">
    <reaction evidence="1 11 13">
        <text>Release of N-terminal proline from a peptide.</text>
        <dbReference type="EC" id="3.4.11.5"/>
    </reaction>
</comment>
<dbReference type="GO" id="GO:0006508">
    <property type="term" value="P:proteolysis"/>
    <property type="evidence" value="ECO:0007669"/>
    <property type="project" value="UniProtKB-KW"/>
</dbReference>
<dbReference type="AlphaFoldDB" id="G6EES3"/>
<comment type="subcellular location">
    <subcellularLocation>
        <location evidence="2 11">Cytoplasm</location>
    </subcellularLocation>
</comment>
<sequence length="334" mass="37212">MGFDLAICTAMAQDGAMLRTLYPPIEPYDTGMLDTGEGHSIYYERCGTPGAKPAVFLHGGPGGGIAPAHRCLFDPDLYDVLLFDQRGCGRSTPHAGLDDNTTWHLVADIERLRELVGAERWLVLGGSWGSTLGLAYAQTYPERVSELVLRGIYMCSKDELDWFYQFGVSQMFPDKYERLIAPVPEAERGDILRAYHRRLTTGPVEDRISAARTWSMFEGETITLLPDPAMSAQHDDGHFALAFARLETHYFVNDCWLEPGQLLRDARKLKPIAGTIVHGRYDMPCPAHYAWALHNAWPEADFHLIEGAGHAYSEPGILDRLIRATDRYAGKVGA</sequence>
<feature type="domain" description="AB hydrolase-1" evidence="14">
    <location>
        <begin position="55"/>
        <end position="311"/>
    </location>
</feature>
<dbReference type="SUPFAM" id="SSF53474">
    <property type="entry name" value="alpha/beta-Hydrolases"/>
    <property type="match status" value="1"/>
</dbReference>
<dbReference type="eggNOG" id="COG0596">
    <property type="taxonomic scope" value="Bacteria"/>
</dbReference>
<dbReference type="EC" id="3.4.11.5" evidence="4 11"/>
<dbReference type="InterPro" id="IPR000073">
    <property type="entry name" value="AB_hydrolase_1"/>
</dbReference>
<feature type="active site" description="Proton donor" evidence="12">
    <location>
        <position position="310"/>
    </location>
</feature>
<dbReference type="InterPro" id="IPR029058">
    <property type="entry name" value="AB_hydrolase_fold"/>
</dbReference>
<name>G6EES3_9SPHN</name>
<evidence type="ECO:0000259" key="14">
    <source>
        <dbReference type="Pfam" id="PF00561"/>
    </source>
</evidence>
<keyword evidence="9 11" id="KW-0378">Hydrolase</keyword>
<evidence type="ECO:0000256" key="13">
    <source>
        <dbReference type="RuleBase" id="RU003421"/>
    </source>
</evidence>
<keyword evidence="6 11" id="KW-0031">Aminopeptidase</keyword>
<dbReference type="Gene3D" id="3.40.50.1820">
    <property type="entry name" value="alpha/beta hydrolase"/>
    <property type="match status" value="1"/>
</dbReference>
<evidence type="ECO:0000256" key="12">
    <source>
        <dbReference type="PIRSR" id="PIRSR006431-1"/>
    </source>
</evidence>
<dbReference type="PRINTS" id="PR00793">
    <property type="entry name" value="PROAMNOPTASE"/>
</dbReference>
<dbReference type="InterPro" id="IPR005944">
    <property type="entry name" value="Pro_iminopeptidase"/>
</dbReference>
<feature type="active site" evidence="12">
    <location>
        <position position="282"/>
    </location>
</feature>
<dbReference type="InterPro" id="IPR002410">
    <property type="entry name" value="Peptidase_S33"/>
</dbReference>
<dbReference type="PANTHER" id="PTHR43722">
    <property type="entry name" value="PROLINE IMINOPEPTIDASE"/>
    <property type="match status" value="1"/>
</dbReference>
<keyword evidence="7 11" id="KW-0963">Cytoplasm</keyword>
<dbReference type="GO" id="GO:0005737">
    <property type="term" value="C:cytoplasm"/>
    <property type="evidence" value="ECO:0007669"/>
    <property type="project" value="UniProtKB-SubCell"/>
</dbReference>
<organism evidence="15 16">
    <name type="scientific">Novosphingobium pentaromativorans US6-1</name>
    <dbReference type="NCBI Taxonomy" id="1088721"/>
    <lineage>
        <taxon>Bacteria</taxon>
        <taxon>Pseudomonadati</taxon>
        <taxon>Pseudomonadota</taxon>
        <taxon>Alphaproteobacteria</taxon>
        <taxon>Sphingomonadales</taxon>
        <taxon>Sphingomonadaceae</taxon>
        <taxon>Novosphingobium</taxon>
    </lineage>
</organism>
<evidence type="ECO:0000256" key="11">
    <source>
        <dbReference type="PIRNR" id="PIRNR006431"/>
    </source>
</evidence>
<dbReference type="STRING" id="1088721.JI59_05875"/>
<dbReference type="PATRIC" id="fig|1088721.3.peg.2811"/>
<evidence type="ECO:0000256" key="2">
    <source>
        <dbReference type="ARBA" id="ARBA00004496"/>
    </source>
</evidence>
<dbReference type="Proteomes" id="UP000004030">
    <property type="component" value="Unassembled WGS sequence"/>
</dbReference>
<evidence type="ECO:0000256" key="6">
    <source>
        <dbReference type="ARBA" id="ARBA00022438"/>
    </source>
</evidence>
<dbReference type="PANTHER" id="PTHR43722:SF1">
    <property type="entry name" value="PROLINE IMINOPEPTIDASE"/>
    <property type="match status" value="1"/>
</dbReference>
<feature type="active site" description="Nucleophile" evidence="12">
    <location>
        <position position="127"/>
    </location>
</feature>
<evidence type="ECO:0000256" key="9">
    <source>
        <dbReference type="ARBA" id="ARBA00022801"/>
    </source>
</evidence>
<evidence type="ECO:0000256" key="4">
    <source>
        <dbReference type="ARBA" id="ARBA00012568"/>
    </source>
</evidence>
<evidence type="ECO:0000313" key="15">
    <source>
        <dbReference type="EMBL" id="EHJ60219.1"/>
    </source>
</evidence>
<dbReference type="PIRSF" id="PIRSF006431">
    <property type="entry name" value="Pept_S33"/>
    <property type="match status" value="1"/>
</dbReference>
<dbReference type="EMBL" id="AGFM01000042">
    <property type="protein sequence ID" value="EHJ60219.1"/>
    <property type="molecule type" value="Genomic_DNA"/>
</dbReference>